<feature type="domain" description="Carrier" evidence="8">
    <location>
        <begin position="2260"/>
        <end position="2337"/>
    </location>
</feature>
<dbReference type="InterPro" id="IPR016039">
    <property type="entry name" value="Thiolase-like"/>
</dbReference>
<dbReference type="InterPro" id="IPR049552">
    <property type="entry name" value="PKS_DH_N"/>
</dbReference>
<dbReference type="PANTHER" id="PTHR43775">
    <property type="entry name" value="FATTY ACID SYNTHASE"/>
    <property type="match status" value="1"/>
</dbReference>
<dbReference type="InterPro" id="IPR049900">
    <property type="entry name" value="PKS_mFAS_DH"/>
</dbReference>
<dbReference type="InterPro" id="IPR014031">
    <property type="entry name" value="Ketoacyl_synth_C"/>
</dbReference>
<dbReference type="Gene3D" id="3.40.366.10">
    <property type="entry name" value="Malonyl-Coenzyme A Acyl Carrier Protein, domain 2"/>
    <property type="match status" value="1"/>
</dbReference>
<dbReference type="Pfam" id="PF08659">
    <property type="entry name" value="KR"/>
    <property type="match status" value="1"/>
</dbReference>
<dbReference type="SUPFAM" id="SSF51735">
    <property type="entry name" value="NAD(P)-binding Rossmann-fold domains"/>
    <property type="match status" value="2"/>
</dbReference>
<dbReference type="InterPro" id="IPR014043">
    <property type="entry name" value="Acyl_transferase_dom"/>
</dbReference>
<name>A0A5B8ZTZ3_9HYPO</name>
<dbReference type="SUPFAM" id="SSF52151">
    <property type="entry name" value="FabD/lysophospholipase-like"/>
    <property type="match status" value="1"/>
</dbReference>
<dbReference type="GO" id="GO:0030639">
    <property type="term" value="P:polyketide biosynthetic process"/>
    <property type="evidence" value="ECO:0007669"/>
    <property type="project" value="UniProtKB-ARBA"/>
</dbReference>
<dbReference type="Pfam" id="PF16197">
    <property type="entry name" value="KAsynt_C_assoc"/>
    <property type="match status" value="1"/>
</dbReference>
<dbReference type="InterPro" id="IPR042104">
    <property type="entry name" value="PKS_dehydratase_sf"/>
</dbReference>
<dbReference type="SUPFAM" id="SSF47336">
    <property type="entry name" value="ACP-like"/>
    <property type="match status" value="1"/>
</dbReference>
<dbReference type="InterPro" id="IPR036736">
    <property type="entry name" value="ACP-like_sf"/>
</dbReference>
<dbReference type="Pfam" id="PF23114">
    <property type="entry name" value="NAD-bd_HRPKS_sdrA"/>
    <property type="match status" value="1"/>
</dbReference>
<dbReference type="PROSITE" id="PS50075">
    <property type="entry name" value="CARRIER"/>
    <property type="match status" value="1"/>
</dbReference>
<dbReference type="CDD" id="cd00833">
    <property type="entry name" value="PKS"/>
    <property type="match status" value="1"/>
</dbReference>
<keyword evidence="1" id="KW-0596">Phosphopantetheine</keyword>
<feature type="active site" description="Proton acceptor; for dehydratase activity" evidence="7">
    <location>
        <position position="949"/>
    </location>
</feature>
<dbReference type="Gene3D" id="3.90.180.10">
    <property type="entry name" value="Medium-chain alcohol dehydrogenases, catalytic domain"/>
    <property type="match status" value="1"/>
</dbReference>
<feature type="domain" description="PKS/mFAS DH" evidence="10">
    <location>
        <begin position="917"/>
        <end position="1230"/>
    </location>
</feature>
<dbReference type="InterPro" id="IPR013217">
    <property type="entry name" value="Methyltransf_12"/>
</dbReference>
<dbReference type="InterPro" id="IPR016035">
    <property type="entry name" value="Acyl_Trfase/lysoPLipase"/>
</dbReference>
<dbReference type="Pfam" id="PF08242">
    <property type="entry name" value="Methyltransf_12"/>
    <property type="match status" value="1"/>
</dbReference>
<dbReference type="InterPro" id="IPR011032">
    <property type="entry name" value="GroES-like_sf"/>
</dbReference>
<dbReference type="SMART" id="SM00825">
    <property type="entry name" value="PKS_KS"/>
    <property type="match status" value="1"/>
</dbReference>
<dbReference type="InterPro" id="IPR006162">
    <property type="entry name" value="Ppantetheine_attach_site"/>
</dbReference>
<dbReference type="InterPro" id="IPR050091">
    <property type="entry name" value="PKS_NRPS_Biosynth_Enz"/>
</dbReference>
<dbReference type="InterPro" id="IPR032821">
    <property type="entry name" value="PKS_assoc"/>
</dbReference>
<dbReference type="Gene3D" id="3.40.47.10">
    <property type="match status" value="1"/>
</dbReference>
<proteinExistence type="predicted"/>
<dbReference type="InterPro" id="IPR020841">
    <property type="entry name" value="PKS_Beta-ketoAc_synthase_dom"/>
</dbReference>
<dbReference type="Pfam" id="PF14765">
    <property type="entry name" value="PS-DH"/>
    <property type="match status" value="1"/>
</dbReference>
<dbReference type="InterPro" id="IPR057326">
    <property type="entry name" value="KR_dom"/>
</dbReference>
<dbReference type="CDD" id="cd05195">
    <property type="entry name" value="enoyl_red"/>
    <property type="match status" value="1"/>
</dbReference>
<feature type="region of interest" description="N-terminal hotdog fold" evidence="7">
    <location>
        <begin position="917"/>
        <end position="1054"/>
    </location>
</feature>
<dbReference type="InterPro" id="IPR014030">
    <property type="entry name" value="Ketoacyl_synth_N"/>
</dbReference>
<dbReference type="InterPro" id="IPR020806">
    <property type="entry name" value="PKS_PP-bd"/>
</dbReference>
<dbReference type="SUPFAM" id="SSF55048">
    <property type="entry name" value="Probable ACP-binding domain of malonyl-CoA ACP transacylase"/>
    <property type="match status" value="1"/>
</dbReference>
<dbReference type="InterPro" id="IPR020807">
    <property type="entry name" value="PKS_DH"/>
</dbReference>
<evidence type="ECO:0000259" key="10">
    <source>
        <dbReference type="PROSITE" id="PS52019"/>
    </source>
</evidence>
<dbReference type="GO" id="GO:0006633">
    <property type="term" value="P:fatty acid biosynthetic process"/>
    <property type="evidence" value="ECO:0007669"/>
    <property type="project" value="TreeGrafter"/>
</dbReference>
<dbReference type="PROSITE" id="PS52019">
    <property type="entry name" value="PKS_MFAS_DH"/>
    <property type="match status" value="1"/>
</dbReference>
<keyword evidence="5" id="KW-0560">Oxidoreductase</keyword>
<keyword evidence="2" id="KW-0597">Phosphoprotein</keyword>
<dbReference type="InterPro" id="IPR056501">
    <property type="entry name" value="NAD-bd_HRPKS_sdrA"/>
</dbReference>
<dbReference type="CDD" id="cd02440">
    <property type="entry name" value="AdoMet_MTases"/>
    <property type="match status" value="1"/>
</dbReference>
<evidence type="ECO:0000256" key="7">
    <source>
        <dbReference type="PROSITE-ProRule" id="PRU01363"/>
    </source>
</evidence>
<dbReference type="Gene3D" id="3.10.129.110">
    <property type="entry name" value="Polyketide synthase dehydratase"/>
    <property type="match status" value="1"/>
</dbReference>
<dbReference type="SMART" id="SM00822">
    <property type="entry name" value="PKS_KR"/>
    <property type="match status" value="1"/>
</dbReference>
<dbReference type="EMBL" id="MN136192">
    <property type="protein sequence ID" value="QED55503.1"/>
    <property type="molecule type" value="Genomic_DNA"/>
</dbReference>
<dbReference type="SMART" id="SM00829">
    <property type="entry name" value="PKS_ER"/>
    <property type="match status" value="1"/>
</dbReference>
<dbReference type="SMART" id="SM00826">
    <property type="entry name" value="PKS_DH"/>
    <property type="match status" value="1"/>
</dbReference>
<evidence type="ECO:0000256" key="3">
    <source>
        <dbReference type="ARBA" id="ARBA00022679"/>
    </source>
</evidence>
<dbReference type="PROSITE" id="PS52004">
    <property type="entry name" value="KS3_2"/>
    <property type="match status" value="1"/>
</dbReference>
<feature type="active site" description="Proton donor; for dehydratase activity" evidence="7">
    <location>
        <position position="1142"/>
    </location>
</feature>
<dbReference type="InterPro" id="IPR009081">
    <property type="entry name" value="PP-bd_ACP"/>
</dbReference>
<sequence length="2342" mass="253429">MSGTNPIPLAIVGIGCRFPGDATSPEKLWDLIANGKSAWCKVPSDRWIEEAFWHPDPDDTNGTNNQKGGHFITQDISEFDAGFFNVTPQEAAAMDPQQRFLIETTYEALESAGIRQEELKRSNAAVYMAMFTRDYDRNAFKDTLSIPKYHVTGTGDAIMANRISYLFDLNGPSVTIDTACSGGMVTIAHACQALRSGESDLALAGAVNMILTPDHIIGLSNLHMINDDGRSYAFDSRGAGYGRGEGVATLVIKRLDDAIKANDPIRAIIRDAAINQDGLTVGITLPSGDAQEVLEQKVWHHIGLDPQSVGYVEAHGTGTLVGDSAELEAISRVFCQDRDSPLIVGSIKSNIGHTECASGIAAIIKSVMIFEKDAIPPNVNFEQPRESLNLEQKKLKIPTSLQPWQQQGTARISINSFGYGGTNTHAILERYERSTPSEAKETKDVPRLFVFSAAKQVSLLNMLAVNREWVSNHGDETSLRDLAYTLTQRRSVFNWRFSCVAANQEELLEALSQGSKKKDAITRVSPGIKVSFVFTGQGAQWAGMGRELLSYPTFNNSIEKSRRILRDLGSSWDLVEELLRDKDSRLQEAELAQPATTAVQVALVDLAREWGIVPDSVIGHSSGEIGAAYTAGYLSHFQAIKVAYVRGFSAGISKSKGLGKGGMLAVGVGEYDVEPYLDMLTQGVAVVACQNSPSSTTISGDDAAITELSELLTQDSIFNRRLNVDTAYHSHHMQAAADEYRAGMGDILDDTSPETGIRMFSSVTGELKSEGFDTEYWTTNLVSKVRFCDALQALCESEQTSSRTSNRPHIFIEMGPHAALAGPARQCIADLIVPMQYNYLSALVRKSPAVQTALAMAGNVFNQGYPVNLAAVSGSDSTLKNASVLHSLPSYPWDHSKKHWHESRLSRDYRLRKHPYHDLFGLRMTDHTPLQPSWRHMVGLQGLPWLKDHVVDGLMVFPSSGYMVMAIEAASQLAGDRFPGKKINRICLKDVSLLKALAIPEEPARVEVQLSFNAVETFDNGKTMEHTFSITAFTGDDQWNEYSRGSVIVEFASDDNAAFGAQVTYGDLVDQLDVASAKRIQSSDLYQELEKVGNAYGPTFTGIEEMILGADLAMSRVAIPDVVSAMPARHMCSHIVHPSTLDILLHTTLPLVNQKLDAGSLIHIKSLAISPGIENAPGKLLSAITSLTSSQFRAAEVDLEVFPGDADKATTPVISVSGIELRSLNSGNLEDDSAQGGRDICYDMKWGVDEKYLSAKHIQPSQTLDSEDPLSHSYALMAQYLKHKAFKQAGLSVIELGGSTGSPALAFLEALQSYDSRPKAYHFTSKDELENVKKELQDWADVVNFRKLDVEEEELDTAFEQNSYDIVFACNNASVVSNTKVALSNAHKLLKPDGVLLLIADATEHPLPTKDALSQASLKLQFATEDSKSKFSFMVARAIGDITPSISEIKLISESSLPSSLKSLATELSNALGSNGLQVTVSSLDTKTQDNVIHVVIDDGSNPLLSEAGPEKFRQIVDLVQGSSKIVWISAQDNDQDIISPKKHLITGFARTAHAENDDLELVTIDVQQTLDQTTQGGISQFLTEVVRSFANGDSLREREYVYNGTDVLVPRLIPHAILNHQVSGKNETVVMTETFAGSQATLQLEAQEDPHAKPVFIESEALNEPLQGDYVEIEAKAFGVSSRPSQSGTTINEYAGLITATGSGVSGLEVGARVVALGAVSCANRIRVPAALVQSLPSQVSFTAAAALPLPFMTASYALVDIADIQPGQLVLVDGATSDVGQAALSIAKHLGAEVIAAVARIDEAAFLTDSFKIPSSHIVSRESHLGLRQIQKLVGSNGLDVILGCAQSSVAAEISQVLKPFGALVHIRSGGNESKHQASVQPSNATVSTFDLESLLKAKPHKTSQLLQQVIGMINKGLPFASHKVTVLPLDDLEEAFKLAQQGGMAKYVLEVQENSLVKVARPSYKLPKLEPDVTYVVAGGLGDLGQRLLHLMAKAGAKYLVTLSRKGAEADEFLKVEREVGEITQGCKLLAVKCDISQESSVRVALSEIKTKGFPAVSGVVQSAVILRDAALDTMTAEVFNTVLETKARGTLNLQKVFAPEGLTFFISFSSVMNVIGGKGQANYNAGNSLQDSLAQFDRTSGCFYMSLNIGAIEDAAVNNEAIIQSFRRQGLTRITNDELLAYFEYALSADAREAGCHQPVIGFTSETITGTTAVNGAAHTLMFTHVRRTTASEAEEDVEQIKTFKDIIKETTDKETISAFVAQTIGGKLADLIGSDAADIDLGSSMADYGLDSIIAIELRNWLMREFDASIQSSEVLDGPDIWALAQKVTSRSKMIAA</sequence>
<dbReference type="GO" id="GO:0004312">
    <property type="term" value="F:fatty acid synthase activity"/>
    <property type="evidence" value="ECO:0007669"/>
    <property type="project" value="TreeGrafter"/>
</dbReference>
<evidence type="ECO:0000259" key="8">
    <source>
        <dbReference type="PROSITE" id="PS50075"/>
    </source>
</evidence>
<evidence type="ECO:0000259" key="9">
    <source>
        <dbReference type="PROSITE" id="PS52004"/>
    </source>
</evidence>
<dbReference type="SUPFAM" id="SSF53901">
    <property type="entry name" value="Thiolase-like"/>
    <property type="match status" value="1"/>
</dbReference>
<evidence type="ECO:0000256" key="6">
    <source>
        <dbReference type="ARBA" id="ARBA00023268"/>
    </source>
</evidence>
<keyword evidence="6" id="KW-0511">Multifunctional enzyme</keyword>
<dbReference type="Pfam" id="PF00109">
    <property type="entry name" value="ketoacyl-synt"/>
    <property type="match status" value="1"/>
</dbReference>
<keyword evidence="4" id="KW-0521">NADP</keyword>
<dbReference type="InterPro" id="IPR020843">
    <property type="entry name" value="ER"/>
</dbReference>
<evidence type="ECO:0000256" key="4">
    <source>
        <dbReference type="ARBA" id="ARBA00022857"/>
    </source>
</evidence>
<dbReference type="GO" id="GO:0031177">
    <property type="term" value="F:phosphopantetheine binding"/>
    <property type="evidence" value="ECO:0007669"/>
    <property type="project" value="InterPro"/>
</dbReference>
<dbReference type="SMART" id="SM00827">
    <property type="entry name" value="PKS_AT"/>
    <property type="match status" value="1"/>
</dbReference>
<reference evidence="11" key="1">
    <citation type="journal article" date="2019" name="Appl. Microbiol. Biotechnol.">
        <title>A cytochrome P450 monooxygenase gene required for biosynthesis of the trichothecene toxin harzianum A in Trichoderma.</title>
        <authorList>
            <person name="Cardoza R.E."/>
            <person name="McCormick S.P."/>
            <person name="Lindo L."/>
            <person name="Kim H.S."/>
            <person name="Olivera E.R."/>
            <person name="Nelson D.R."/>
            <person name="Proctor R.H."/>
            <person name="Gutierrez S."/>
        </authorList>
    </citation>
    <scope>NUCLEOTIDE SEQUENCE</scope>
    <source>
        <strain evidence="11">CBS 119286</strain>
    </source>
</reference>
<dbReference type="CDD" id="cd05274">
    <property type="entry name" value="KR_FAS_SDR_x"/>
    <property type="match status" value="1"/>
</dbReference>
<protein>
    <submittedName>
        <fullName evidence="11">TRI17</fullName>
    </submittedName>
</protein>
<dbReference type="Pfam" id="PF00698">
    <property type="entry name" value="Acyl_transf_1"/>
    <property type="match status" value="1"/>
</dbReference>
<dbReference type="SUPFAM" id="SSF53335">
    <property type="entry name" value="S-adenosyl-L-methionine-dependent methyltransferases"/>
    <property type="match status" value="1"/>
</dbReference>
<evidence type="ECO:0000256" key="2">
    <source>
        <dbReference type="ARBA" id="ARBA00022553"/>
    </source>
</evidence>
<organism evidence="11">
    <name type="scientific">Trichoderma albolutescens</name>
    <dbReference type="NCBI Taxonomy" id="692677"/>
    <lineage>
        <taxon>Eukaryota</taxon>
        <taxon>Fungi</taxon>
        <taxon>Dikarya</taxon>
        <taxon>Ascomycota</taxon>
        <taxon>Pezizomycotina</taxon>
        <taxon>Sordariomycetes</taxon>
        <taxon>Hypocreomycetidae</taxon>
        <taxon>Hypocreales</taxon>
        <taxon>Hypocreaceae</taxon>
        <taxon>Trichoderma</taxon>
    </lineage>
</organism>
<dbReference type="InterPro" id="IPR036291">
    <property type="entry name" value="NAD(P)-bd_dom_sf"/>
</dbReference>
<dbReference type="Gene3D" id="3.40.50.150">
    <property type="entry name" value="Vaccinia Virus protein VP39"/>
    <property type="match status" value="1"/>
</dbReference>
<dbReference type="Pfam" id="PF02801">
    <property type="entry name" value="Ketoacyl-synt_C"/>
    <property type="match status" value="1"/>
</dbReference>
<dbReference type="InterPro" id="IPR029063">
    <property type="entry name" value="SAM-dependent_MTases_sf"/>
</dbReference>
<keyword evidence="3" id="KW-0808">Transferase</keyword>
<dbReference type="Gene3D" id="3.40.50.720">
    <property type="entry name" value="NAD(P)-binding Rossmann-like Domain"/>
    <property type="match status" value="3"/>
</dbReference>
<feature type="region of interest" description="C-terminal hotdog fold" evidence="7">
    <location>
        <begin position="1077"/>
        <end position="1230"/>
    </location>
</feature>
<accession>A0A5B8ZTZ3</accession>
<dbReference type="PROSITE" id="PS00012">
    <property type="entry name" value="PHOSPHOPANTETHEINE"/>
    <property type="match status" value="1"/>
</dbReference>
<dbReference type="GO" id="GO:0016491">
    <property type="term" value="F:oxidoreductase activity"/>
    <property type="evidence" value="ECO:0007669"/>
    <property type="project" value="UniProtKB-KW"/>
</dbReference>
<evidence type="ECO:0000313" key="11">
    <source>
        <dbReference type="EMBL" id="QED55503.1"/>
    </source>
</evidence>
<dbReference type="SMART" id="SM00823">
    <property type="entry name" value="PKS_PP"/>
    <property type="match status" value="1"/>
</dbReference>
<dbReference type="Gene3D" id="1.10.1200.10">
    <property type="entry name" value="ACP-like"/>
    <property type="match status" value="1"/>
</dbReference>
<feature type="domain" description="Ketosynthase family 3 (KS3)" evidence="9">
    <location>
        <begin position="6"/>
        <end position="430"/>
    </location>
</feature>
<dbReference type="PANTHER" id="PTHR43775:SF22">
    <property type="entry name" value="SYNTHASE, PUTATIVE (JCVI)-RELATED"/>
    <property type="match status" value="1"/>
</dbReference>
<dbReference type="InterPro" id="IPR016036">
    <property type="entry name" value="Malonyl_transacylase_ACP-bd"/>
</dbReference>
<dbReference type="Pfam" id="PF23297">
    <property type="entry name" value="ACP_SdgA_C"/>
    <property type="match status" value="1"/>
</dbReference>
<dbReference type="Pfam" id="PF21089">
    <property type="entry name" value="PKS_DH_N"/>
    <property type="match status" value="1"/>
</dbReference>
<evidence type="ECO:0000256" key="1">
    <source>
        <dbReference type="ARBA" id="ARBA00022450"/>
    </source>
</evidence>
<dbReference type="InterPro" id="IPR001227">
    <property type="entry name" value="Ac_transferase_dom_sf"/>
</dbReference>
<dbReference type="InterPro" id="IPR013968">
    <property type="entry name" value="PKS_KR"/>
</dbReference>
<evidence type="ECO:0000256" key="5">
    <source>
        <dbReference type="ARBA" id="ARBA00023002"/>
    </source>
</evidence>
<dbReference type="SUPFAM" id="SSF50129">
    <property type="entry name" value="GroES-like"/>
    <property type="match status" value="1"/>
</dbReference>
<dbReference type="InterPro" id="IPR049551">
    <property type="entry name" value="PKS_DH_C"/>
</dbReference>